<protein>
    <submittedName>
        <fullName evidence="2">Maleylpyruvate isomerase family mycothiol-dependent enzyme</fullName>
    </submittedName>
</protein>
<gene>
    <name evidence="2" type="ORF">FQ154_00860</name>
</gene>
<dbReference type="GO" id="GO:0016853">
    <property type="term" value="F:isomerase activity"/>
    <property type="evidence" value="ECO:0007669"/>
    <property type="project" value="UniProtKB-KW"/>
</dbReference>
<dbReference type="GO" id="GO:0046872">
    <property type="term" value="F:metal ion binding"/>
    <property type="evidence" value="ECO:0007669"/>
    <property type="project" value="InterPro"/>
</dbReference>
<proteinExistence type="predicted"/>
<organism evidence="2 3">
    <name type="scientific">Paeniglutamicibacter gangotriensis</name>
    <dbReference type="NCBI Taxonomy" id="254787"/>
    <lineage>
        <taxon>Bacteria</taxon>
        <taxon>Bacillati</taxon>
        <taxon>Actinomycetota</taxon>
        <taxon>Actinomycetes</taxon>
        <taxon>Micrococcales</taxon>
        <taxon>Micrococcaceae</taxon>
        <taxon>Paeniglutamicibacter</taxon>
    </lineage>
</organism>
<dbReference type="SUPFAM" id="SSF109854">
    <property type="entry name" value="DinB/YfiT-like putative metalloenzymes"/>
    <property type="match status" value="1"/>
</dbReference>
<dbReference type="NCBIfam" id="TIGR03083">
    <property type="entry name" value="maleylpyruvate isomerase family mycothiol-dependent enzyme"/>
    <property type="match status" value="1"/>
</dbReference>
<keyword evidence="2" id="KW-0413">Isomerase</keyword>
<dbReference type="OrthoDB" id="5178565at2"/>
<dbReference type="AlphaFoldDB" id="A0A5B0EPF6"/>
<dbReference type="InterPro" id="IPR024344">
    <property type="entry name" value="MDMPI_metal-binding"/>
</dbReference>
<comment type="caution">
    <text evidence="2">The sequence shown here is derived from an EMBL/GenBank/DDBJ whole genome shotgun (WGS) entry which is preliminary data.</text>
</comment>
<dbReference type="Pfam" id="PF11716">
    <property type="entry name" value="MDMPI_N"/>
    <property type="match status" value="1"/>
</dbReference>
<feature type="domain" description="Mycothiol-dependent maleylpyruvate isomerase metal-binding" evidence="1">
    <location>
        <begin position="17"/>
        <end position="105"/>
    </location>
</feature>
<dbReference type="Proteomes" id="UP000323856">
    <property type="component" value="Unassembled WGS sequence"/>
</dbReference>
<accession>A0A5B0EPF6</accession>
<evidence type="ECO:0000259" key="1">
    <source>
        <dbReference type="Pfam" id="PF11716"/>
    </source>
</evidence>
<dbReference type="InterPro" id="IPR017517">
    <property type="entry name" value="Maleyloyr_isom"/>
</dbReference>
<dbReference type="Gene3D" id="1.20.120.450">
    <property type="entry name" value="dinb family like domain"/>
    <property type="match status" value="1"/>
</dbReference>
<reference evidence="2 3" key="1">
    <citation type="submission" date="2019-07" db="EMBL/GenBank/DDBJ databases">
        <title>Analysis of the biochemical properties, biological activity and biotechnological potential of siderophores and biosurfactants produced by Antarctic psychrotolerant bacteria.</title>
        <authorList>
            <person name="Styczynski M."/>
            <person name="Krucon T."/>
            <person name="Decewicz P."/>
            <person name="Dziewit L."/>
        </authorList>
    </citation>
    <scope>NUCLEOTIDE SEQUENCE [LARGE SCALE GENOMIC DNA]</scope>
    <source>
        <strain evidence="2 3">ANT_H27</strain>
    </source>
</reference>
<dbReference type="EMBL" id="VOBL01000001">
    <property type="protein sequence ID" value="KAA0979751.1"/>
    <property type="molecule type" value="Genomic_DNA"/>
</dbReference>
<sequence>MPQKIARNQLWSWAHVERAALARDLADLDEKQWASRSLCGRWNVEEVVAHLTAAASIGPARWVTSAVAAKFNFDLHNDRRLAEHLGATPTETLARFHAIRTSTTSTFGPIEAWVGEVLIHGQDIRHPLGIKHQANIDATTAVARFLVKGDFTVPSKTTSAGLRLQATDGPFTSGDTGPLVTGITMALVMAVAGRGAYCQQLTGDGVDTLFARCTRA</sequence>
<evidence type="ECO:0000313" key="3">
    <source>
        <dbReference type="Proteomes" id="UP000323856"/>
    </source>
</evidence>
<name>A0A5B0EPF6_9MICC</name>
<evidence type="ECO:0000313" key="2">
    <source>
        <dbReference type="EMBL" id="KAA0979751.1"/>
    </source>
</evidence>
<dbReference type="RefSeq" id="WP_149618344.1">
    <property type="nucleotide sequence ID" value="NZ_VOBL01000001.1"/>
</dbReference>
<keyword evidence="2" id="KW-0670">Pyruvate</keyword>
<dbReference type="InterPro" id="IPR034660">
    <property type="entry name" value="DinB/YfiT-like"/>
</dbReference>